<evidence type="ECO:0000259" key="1">
    <source>
        <dbReference type="Pfam" id="PF13391"/>
    </source>
</evidence>
<evidence type="ECO:0000313" key="3">
    <source>
        <dbReference type="Proteomes" id="UP000279259"/>
    </source>
</evidence>
<name>A0A427XPC8_9TREE</name>
<accession>A0A427XPC8</accession>
<dbReference type="EMBL" id="RSCD01000034">
    <property type="protein sequence ID" value="RSH80684.1"/>
    <property type="molecule type" value="Genomic_DNA"/>
</dbReference>
<sequence length="226" mass="25824">MALERTYQLAVHAWGTYHDAITIQSISGSTIALFPVPFIRAGGNNTWRYVLEVVNQLIEPDPNHCGVLKDDAEEVLDLDAAPSSGVYVYVQQARDTVCLVTGVHYNKCDSAHIVPQSRPDIYQTLLDIPASFPPPLFEVQFGLLLRKELHHAFDRLDFSFYVMGDDLYVHVFTGGLFEYHGKKIPAQRFHGFPEWRPDQRFLSWHYNQCLKAHIRGFSYGMSHVNE</sequence>
<dbReference type="InterPro" id="IPR003615">
    <property type="entry name" value="HNH_nuc"/>
</dbReference>
<comment type="caution">
    <text evidence="2">The sequence shown here is derived from an EMBL/GenBank/DDBJ whole genome shotgun (WGS) entry which is preliminary data.</text>
</comment>
<protein>
    <recommendedName>
        <fullName evidence="1">HNH nuclease domain-containing protein</fullName>
    </recommendedName>
</protein>
<dbReference type="STRING" id="1890683.A0A427XPC8"/>
<feature type="domain" description="HNH nuclease" evidence="1">
    <location>
        <begin position="98"/>
        <end position="160"/>
    </location>
</feature>
<dbReference type="OrthoDB" id="2569251at2759"/>
<dbReference type="Pfam" id="PF13391">
    <property type="entry name" value="HNH_2"/>
    <property type="match status" value="1"/>
</dbReference>
<gene>
    <name evidence="2" type="ORF">EHS25_007162</name>
</gene>
<reference evidence="2 3" key="1">
    <citation type="submission" date="2018-11" db="EMBL/GenBank/DDBJ databases">
        <title>Genome sequence of Saitozyma podzolica DSM 27192.</title>
        <authorList>
            <person name="Aliyu H."/>
            <person name="Gorte O."/>
            <person name="Ochsenreither K."/>
        </authorList>
    </citation>
    <scope>NUCLEOTIDE SEQUENCE [LARGE SCALE GENOMIC DNA]</scope>
    <source>
        <strain evidence="2 3">DSM 27192</strain>
    </source>
</reference>
<dbReference type="AlphaFoldDB" id="A0A427XPC8"/>
<proteinExistence type="predicted"/>
<evidence type="ECO:0000313" key="2">
    <source>
        <dbReference type="EMBL" id="RSH80684.1"/>
    </source>
</evidence>
<organism evidence="2 3">
    <name type="scientific">Saitozyma podzolica</name>
    <dbReference type="NCBI Taxonomy" id="1890683"/>
    <lineage>
        <taxon>Eukaryota</taxon>
        <taxon>Fungi</taxon>
        <taxon>Dikarya</taxon>
        <taxon>Basidiomycota</taxon>
        <taxon>Agaricomycotina</taxon>
        <taxon>Tremellomycetes</taxon>
        <taxon>Tremellales</taxon>
        <taxon>Trimorphomycetaceae</taxon>
        <taxon>Saitozyma</taxon>
    </lineage>
</organism>
<dbReference type="Proteomes" id="UP000279259">
    <property type="component" value="Unassembled WGS sequence"/>
</dbReference>
<keyword evidence="3" id="KW-1185">Reference proteome</keyword>